<feature type="coiled-coil region" evidence="4">
    <location>
        <begin position="598"/>
        <end position="735"/>
    </location>
</feature>
<keyword evidence="4" id="KW-0175">Coiled coil</keyword>
<comment type="caution">
    <text evidence="7">The sequence shown here is derived from an EMBL/GenBank/DDBJ whole genome shotgun (WGS) entry which is preliminary data.</text>
</comment>
<dbReference type="SUPFAM" id="SSF56300">
    <property type="entry name" value="Metallo-dependent phosphatases"/>
    <property type="match status" value="1"/>
</dbReference>
<dbReference type="InterPro" id="IPR027417">
    <property type="entry name" value="P-loop_NTPase"/>
</dbReference>
<keyword evidence="8" id="KW-1185">Reference proteome</keyword>
<comment type="subunit">
    <text evidence="2">Heterodimer of SbcC and SbcD.</text>
</comment>
<dbReference type="Pfam" id="PF00149">
    <property type="entry name" value="Metallophos"/>
    <property type="match status" value="1"/>
</dbReference>
<evidence type="ECO:0000256" key="2">
    <source>
        <dbReference type="ARBA" id="ARBA00011322"/>
    </source>
</evidence>
<reference evidence="7 8" key="1">
    <citation type="submission" date="2020-07" db="EMBL/GenBank/DDBJ databases">
        <title>Draft whole-genome sequence of Heliobacterium chlorum DSM 3682, type strain.</title>
        <authorList>
            <person name="Kyndt J.A."/>
            <person name="Meyer T.E."/>
            <person name="Imhoff J.F."/>
        </authorList>
    </citation>
    <scope>NUCLEOTIDE SEQUENCE [LARGE SCALE GENOMIC DNA]</scope>
    <source>
        <strain evidence="7 8">DSM 3682</strain>
    </source>
</reference>
<evidence type="ECO:0000256" key="1">
    <source>
        <dbReference type="ARBA" id="ARBA00006930"/>
    </source>
</evidence>
<sequence length="1267" mass="143000">MKIAHSADWHIGELKGPTVHGENARLLDTVKCLDYMVDEVRRFQPALKVVAGDVFHKSKLWGDQLVKEVLLVANALREMGKVCPTVVVQGTKDHDSDASFKLLKEMQIRNVWIVMAPEVIRFGPVQVACMPGYDKAMFRALSPGMRPEEENEVCSVMLSGMLRELKMQVRPSDGPTILVAHYGIDGGRLDSGTEATSQSDVLLHPGVLQELGFDLVCLGHWHRKHQVKWSGGTVPVFFSGSLNGVTFNEEAQKKGFLVHDTADIKDPHFVITPYRRYVTMEMDDSDIQNFINGETYSWFDDQDPWFPDITDCIVRVHYECTEENEKLLNRNNLMRYLYDNGAFYISEVTPKQIIQEQAKDSLNENADPIQNLRGWCSYSEIPEEETEALVELAVPMVATVEARRPTGKIGGTFELIEQTVRNYRAYANETFDFRNVSFAAICGLNGKGKSSFFMDSIVDGLFEPTGKSASRSGVTGGWITTGKDEGMIQTVFRMGETIWRVTRARSIKGNGKLSLTLDQMVEGKWETASKGLSASVVQKKIVDVLGMDADTFRCVCMVMQDDYARFLEADKSERMAVLAAILGLGIYDDLRELADKKRKETSDELLVVKAHVEQLKKEVERLPGLLEELVKANQDLEQVNGQIAQAEADLQAAEDELRKLQAQAERSEELQRQMTAIDAEIRKKLAERQEQEQRKKEAEDKLSHEPAILAKCSELEKVKAQVIELKAKIPVLQEKEREFSRLTTDLITVDRNITQVAGQIQKTEKELASKNELENATKEYREAVNSMNGMDDLEQKWADLNFKVHQANIEWGRAHVKLSSEKSSLQQTINNCERRVALLENSGCIDPENAKCGYLADSHKAKAELAEAQQKLSMLDEEAVKTLEQKYLDMEAERDALGYDAQRHRELKQKINELRPKAELLAQFSGKEELLTTLKARHEELQAQADVLTKQCQEAKQVIQLLKKETAPLAELERKIPNLEGWAKLKDSIPALRETVKNAEESMQRIDIEQFEKLNQKESLQTEIDQLKSASKNSFIAKDRVDMLRKLLNDTLRNNERRLLGIIGGLQSQITTLQQKEVSLSEKQIELSPLAQKLTRLERLKEAFSATGIPHRIIRAAIPELNARANDRLIRMTGGRMTIAVKPDREQKNGKEVPAIEVFVSDWGSERPYKDYSGGEKVRAALSMVFGLSGLVSSRGAIQSNFLGIDEPPFLDAEGVDAYIEAVTMEFESRPGLKVMAISHDPLFRERFPQKVEVYRDETGARVRVVA</sequence>
<evidence type="ECO:0000256" key="3">
    <source>
        <dbReference type="ARBA" id="ARBA00013368"/>
    </source>
</evidence>
<dbReference type="InterPro" id="IPR004843">
    <property type="entry name" value="Calcineurin-like_PHP"/>
</dbReference>
<dbReference type="InterPro" id="IPR038729">
    <property type="entry name" value="Rad50/SbcC_AAA"/>
</dbReference>
<dbReference type="PANTHER" id="PTHR32114:SF2">
    <property type="entry name" value="ABC TRANSPORTER ABCH.3"/>
    <property type="match status" value="1"/>
</dbReference>
<evidence type="ECO:0000256" key="4">
    <source>
        <dbReference type="SAM" id="Coils"/>
    </source>
</evidence>
<dbReference type="SUPFAM" id="SSF52540">
    <property type="entry name" value="P-loop containing nucleoside triphosphate hydrolases"/>
    <property type="match status" value="2"/>
</dbReference>
<organism evidence="7 8">
    <name type="scientific">Heliobacterium chlorum</name>
    <dbReference type="NCBI Taxonomy" id="2698"/>
    <lineage>
        <taxon>Bacteria</taxon>
        <taxon>Bacillati</taxon>
        <taxon>Bacillota</taxon>
        <taxon>Clostridia</taxon>
        <taxon>Eubacteriales</taxon>
        <taxon>Heliobacteriaceae</taxon>
        <taxon>Heliobacterium</taxon>
    </lineage>
</organism>
<evidence type="ECO:0000313" key="8">
    <source>
        <dbReference type="Proteomes" id="UP000617402"/>
    </source>
</evidence>
<dbReference type="RefSeq" id="WP_188038664.1">
    <property type="nucleotide sequence ID" value="NZ_JACVHF010000002.1"/>
</dbReference>
<protein>
    <recommendedName>
        <fullName evidence="3">Nuclease SbcCD subunit C</fullName>
    </recommendedName>
</protein>
<feature type="coiled-coil region" evidence="4">
    <location>
        <begin position="815"/>
        <end position="885"/>
    </location>
</feature>
<feature type="coiled-coil region" evidence="4">
    <location>
        <begin position="924"/>
        <end position="965"/>
    </location>
</feature>
<dbReference type="PANTHER" id="PTHR32114">
    <property type="entry name" value="ABC TRANSPORTER ABCH.3"/>
    <property type="match status" value="1"/>
</dbReference>
<dbReference type="Proteomes" id="UP000617402">
    <property type="component" value="Unassembled WGS sequence"/>
</dbReference>
<gene>
    <name evidence="7" type="ORF">H1S01_03135</name>
</gene>
<feature type="domain" description="Calcineurin-like phosphoesterase" evidence="5">
    <location>
        <begin position="1"/>
        <end position="223"/>
    </location>
</feature>
<dbReference type="Gene3D" id="3.60.21.10">
    <property type="match status" value="1"/>
</dbReference>
<feature type="domain" description="Rad50/SbcC-type AAA" evidence="6">
    <location>
        <begin position="420"/>
        <end position="637"/>
    </location>
</feature>
<dbReference type="EMBL" id="JACVHF010000002">
    <property type="protein sequence ID" value="MBC9783505.1"/>
    <property type="molecule type" value="Genomic_DNA"/>
</dbReference>
<evidence type="ECO:0000259" key="5">
    <source>
        <dbReference type="Pfam" id="PF00149"/>
    </source>
</evidence>
<comment type="similarity">
    <text evidence="1">Belongs to the SMC family. SbcC subfamily.</text>
</comment>
<dbReference type="Gene3D" id="3.40.50.300">
    <property type="entry name" value="P-loop containing nucleotide triphosphate hydrolases"/>
    <property type="match status" value="2"/>
</dbReference>
<name>A0ABR7T0Q4_HELCL</name>
<evidence type="ECO:0000259" key="6">
    <source>
        <dbReference type="Pfam" id="PF13476"/>
    </source>
</evidence>
<accession>A0ABR7T0Q4</accession>
<evidence type="ECO:0000313" key="7">
    <source>
        <dbReference type="EMBL" id="MBC9783505.1"/>
    </source>
</evidence>
<dbReference type="Pfam" id="PF13476">
    <property type="entry name" value="AAA_23"/>
    <property type="match status" value="1"/>
</dbReference>
<dbReference type="InterPro" id="IPR029052">
    <property type="entry name" value="Metallo-depent_PP-like"/>
</dbReference>
<proteinExistence type="inferred from homology"/>